<comment type="caution">
    <text evidence="9">The sequence shown here is derived from an EMBL/GenBank/DDBJ whole genome shotgun (WGS) entry which is preliminary data.</text>
</comment>
<keyword evidence="5 7" id="KW-1133">Transmembrane helix</keyword>
<evidence type="ECO:0000313" key="9">
    <source>
        <dbReference type="EMBL" id="MET4581705.1"/>
    </source>
</evidence>
<sequence>MVLMNPVATDAQTPVAAAQTALPVKKRPLLPKRLAFIKPSFWLPVLVLIVVLGFAWNFVAKDNPYLLPPLAKVGEALASNPVFYLHNAWVTLSVALIGLAIGFVASYVLAIVISELPIARRAIMPVAVVLNVTPLVAIAPALVVAFGFGPEPKLIVTALICFFPILINVSTGLRSVPQSVVQVFSTLHASRAEMLWHVRMPSALPFLFTALRIVFPLSIIGAVVAELAAPGAAEGLGTVISIASSNNRLPVVYAAIFCLAILGSLLLAIITGVERRVLHWHESVIGAQS</sequence>
<gene>
    <name evidence="9" type="ORF">ABIE21_001195</name>
</gene>
<dbReference type="InterPro" id="IPR035906">
    <property type="entry name" value="MetI-like_sf"/>
</dbReference>
<keyword evidence="4 7" id="KW-0812">Transmembrane</keyword>
<evidence type="ECO:0000259" key="8">
    <source>
        <dbReference type="PROSITE" id="PS50928"/>
    </source>
</evidence>
<dbReference type="PANTHER" id="PTHR30151:SF20">
    <property type="entry name" value="ABC TRANSPORTER PERMEASE PROTEIN HI_0355-RELATED"/>
    <property type="match status" value="1"/>
</dbReference>
<dbReference type="InterPro" id="IPR000515">
    <property type="entry name" value="MetI-like"/>
</dbReference>
<evidence type="ECO:0000256" key="6">
    <source>
        <dbReference type="ARBA" id="ARBA00023136"/>
    </source>
</evidence>
<feature type="transmembrane region" description="Helical" evidence="7">
    <location>
        <begin position="41"/>
        <end position="59"/>
    </location>
</feature>
<reference evidence="9 10" key="1">
    <citation type="submission" date="2024-06" db="EMBL/GenBank/DDBJ databases">
        <title>Sorghum-associated microbial communities from plants grown in Nebraska, USA.</title>
        <authorList>
            <person name="Schachtman D."/>
        </authorList>
    </citation>
    <scope>NUCLEOTIDE SEQUENCE [LARGE SCALE GENOMIC DNA]</scope>
    <source>
        <strain evidence="9 10">2857</strain>
    </source>
</reference>
<evidence type="ECO:0000256" key="4">
    <source>
        <dbReference type="ARBA" id="ARBA00022692"/>
    </source>
</evidence>
<feature type="transmembrane region" description="Helical" evidence="7">
    <location>
        <begin position="204"/>
        <end position="229"/>
    </location>
</feature>
<dbReference type="PANTHER" id="PTHR30151">
    <property type="entry name" value="ALKANE SULFONATE ABC TRANSPORTER-RELATED, MEMBRANE SUBUNIT"/>
    <property type="match status" value="1"/>
</dbReference>
<name>A0ABV2QKY1_9MICO</name>
<keyword evidence="6 7" id="KW-0472">Membrane</keyword>
<comment type="subcellular location">
    <subcellularLocation>
        <location evidence="1 7">Cell membrane</location>
        <topology evidence="1 7">Multi-pass membrane protein</topology>
    </subcellularLocation>
</comment>
<feature type="transmembrane region" description="Helical" evidence="7">
    <location>
        <begin position="88"/>
        <end position="110"/>
    </location>
</feature>
<evidence type="ECO:0000256" key="2">
    <source>
        <dbReference type="ARBA" id="ARBA00022448"/>
    </source>
</evidence>
<dbReference type="PROSITE" id="PS50928">
    <property type="entry name" value="ABC_TM1"/>
    <property type="match status" value="1"/>
</dbReference>
<evidence type="ECO:0000313" key="10">
    <source>
        <dbReference type="Proteomes" id="UP001549257"/>
    </source>
</evidence>
<dbReference type="Pfam" id="PF00528">
    <property type="entry name" value="BPD_transp_1"/>
    <property type="match status" value="1"/>
</dbReference>
<comment type="similarity">
    <text evidence="7">Belongs to the binding-protein-dependent transport system permease family.</text>
</comment>
<keyword evidence="3" id="KW-1003">Cell membrane</keyword>
<dbReference type="EMBL" id="JBEPSJ010000001">
    <property type="protein sequence ID" value="MET4581705.1"/>
    <property type="molecule type" value="Genomic_DNA"/>
</dbReference>
<dbReference type="Proteomes" id="UP001549257">
    <property type="component" value="Unassembled WGS sequence"/>
</dbReference>
<feature type="transmembrane region" description="Helical" evidence="7">
    <location>
        <begin position="249"/>
        <end position="270"/>
    </location>
</feature>
<feature type="domain" description="ABC transmembrane type-1" evidence="8">
    <location>
        <begin position="88"/>
        <end position="274"/>
    </location>
</feature>
<keyword evidence="10" id="KW-1185">Reference proteome</keyword>
<evidence type="ECO:0000256" key="3">
    <source>
        <dbReference type="ARBA" id="ARBA00022475"/>
    </source>
</evidence>
<dbReference type="SUPFAM" id="SSF161098">
    <property type="entry name" value="MetI-like"/>
    <property type="match status" value="1"/>
</dbReference>
<dbReference type="CDD" id="cd06261">
    <property type="entry name" value="TM_PBP2"/>
    <property type="match status" value="1"/>
</dbReference>
<proteinExistence type="inferred from homology"/>
<organism evidence="9 10">
    <name type="scientific">Conyzicola nivalis</name>
    <dbReference type="NCBI Taxonomy" id="1477021"/>
    <lineage>
        <taxon>Bacteria</taxon>
        <taxon>Bacillati</taxon>
        <taxon>Actinomycetota</taxon>
        <taxon>Actinomycetes</taxon>
        <taxon>Micrococcales</taxon>
        <taxon>Microbacteriaceae</taxon>
        <taxon>Conyzicola</taxon>
    </lineage>
</organism>
<dbReference type="RefSeq" id="WP_354023869.1">
    <property type="nucleotide sequence ID" value="NZ_JBEPSJ010000001.1"/>
</dbReference>
<evidence type="ECO:0000256" key="7">
    <source>
        <dbReference type="RuleBase" id="RU363032"/>
    </source>
</evidence>
<protein>
    <submittedName>
        <fullName evidence="9">NitT/TauT family transport system permease protein</fullName>
    </submittedName>
</protein>
<feature type="transmembrane region" description="Helical" evidence="7">
    <location>
        <begin position="154"/>
        <end position="173"/>
    </location>
</feature>
<accession>A0ABV2QKY1</accession>
<evidence type="ECO:0000256" key="1">
    <source>
        <dbReference type="ARBA" id="ARBA00004651"/>
    </source>
</evidence>
<feature type="transmembrane region" description="Helical" evidence="7">
    <location>
        <begin position="122"/>
        <end position="148"/>
    </location>
</feature>
<dbReference type="Gene3D" id="1.10.3720.10">
    <property type="entry name" value="MetI-like"/>
    <property type="match status" value="1"/>
</dbReference>
<keyword evidence="2 7" id="KW-0813">Transport</keyword>
<evidence type="ECO:0000256" key="5">
    <source>
        <dbReference type="ARBA" id="ARBA00022989"/>
    </source>
</evidence>